<reference evidence="1" key="1">
    <citation type="journal article" date="2020" name="Stud. Mycol.">
        <title>101 Dothideomycetes genomes: a test case for predicting lifestyles and emergence of pathogens.</title>
        <authorList>
            <person name="Haridas S."/>
            <person name="Albert R."/>
            <person name="Binder M."/>
            <person name="Bloem J."/>
            <person name="Labutti K."/>
            <person name="Salamov A."/>
            <person name="Andreopoulos B."/>
            <person name="Baker S."/>
            <person name="Barry K."/>
            <person name="Bills G."/>
            <person name="Bluhm B."/>
            <person name="Cannon C."/>
            <person name="Castanera R."/>
            <person name="Culley D."/>
            <person name="Daum C."/>
            <person name="Ezra D."/>
            <person name="Gonzalez J."/>
            <person name="Henrissat B."/>
            <person name="Kuo A."/>
            <person name="Liang C."/>
            <person name="Lipzen A."/>
            <person name="Lutzoni F."/>
            <person name="Magnuson J."/>
            <person name="Mondo S."/>
            <person name="Nolan M."/>
            <person name="Ohm R."/>
            <person name="Pangilinan J."/>
            <person name="Park H.-J."/>
            <person name="Ramirez L."/>
            <person name="Alfaro M."/>
            <person name="Sun H."/>
            <person name="Tritt A."/>
            <person name="Yoshinaga Y."/>
            <person name="Zwiers L.-H."/>
            <person name="Turgeon B."/>
            <person name="Goodwin S."/>
            <person name="Spatafora J."/>
            <person name="Crous P."/>
            <person name="Grigoriev I."/>
        </authorList>
    </citation>
    <scope>NUCLEOTIDE SEQUENCE</scope>
    <source>
        <strain evidence="1">ATCC 200398</strain>
    </source>
</reference>
<evidence type="ECO:0000313" key="2">
    <source>
        <dbReference type="Proteomes" id="UP000799755"/>
    </source>
</evidence>
<sequence>MNFEPGPSHHPDYILRDPNDPPAYDEHGPALPEGIQQIADAIREQNNHDLPILEFPLIRNTLRSAILQQDIVDSFFNAIRTKKDEVVAALIENNIVTPETTDKDGRTPLLAAIEAGNIRTVQELMDFDANINAYGVVGETSEWTRKKGYTKIYRTPLQLAAAQGNLTIVKLLMETYNADDSMIAPDGELALRLAAKNNHREVVNYLPTRRGGGWRRWKAKHHKAMKRTKKAAKSIYQFFRFCLWSVPRFFLWSVPKHLIILPLVLGSRWLWKHGSELPGIVWRWLNKIPQMIWDVLKEVPKFLKECTMELAQMLWHLIKATPKAIGGMVVWLWQGIKSMGTAIGSTVGRLFSFIHTLLFAIVNLFRGLTLQDVWNGFMALLRAVFVDGLKKLWKWLCTFGEVTKDILEKMFGCIGFLVWLIIRGLIELIIYVPKKMLEIFASMGSSIAGGFSEVLIWINPKRN</sequence>
<keyword evidence="2" id="KW-1185">Reference proteome</keyword>
<evidence type="ECO:0000313" key="1">
    <source>
        <dbReference type="EMBL" id="KAF2474460.1"/>
    </source>
</evidence>
<proteinExistence type="predicted"/>
<dbReference type="Proteomes" id="UP000799755">
    <property type="component" value="Unassembled WGS sequence"/>
</dbReference>
<dbReference type="EMBL" id="MU003498">
    <property type="protein sequence ID" value="KAF2474460.1"/>
    <property type="molecule type" value="Genomic_DNA"/>
</dbReference>
<name>A0ACB6R6P9_9PLEO</name>
<comment type="caution">
    <text evidence="1">The sequence shown here is derived from an EMBL/GenBank/DDBJ whole genome shotgun (WGS) entry which is preliminary data.</text>
</comment>
<gene>
    <name evidence="1" type="ORF">BDR25DRAFT_215732</name>
</gene>
<accession>A0ACB6R6P9</accession>
<protein>
    <submittedName>
        <fullName evidence="1">Ankyrin</fullName>
    </submittedName>
</protein>
<organism evidence="1 2">
    <name type="scientific">Lindgomyces ingoldianus</name>
    <dbReference type="NCBI Taxonomy" id="673940"/>
    <lineage>
        <taxon>Eukaryota</taxon>
        <taxon>Fungi</taxon>
        <taxon>Dikarya</taxon>
        <taxon>Ascomycota</taxon>
        <taxon>Pezizomycotina</taxon>
        <taxon>Dothideomycetes</taxon>
        <taxon>Pleosporomycetidae</taxon>
        <taxon>Pleosporales</taxon>
        <taxon>Lindgomycetaceae</taxon>
        <taxon>Lindgomyces</taxon>
    </lineage>
</organism>